<dbReference type="EMBL" id="MDDS01000007">
    <property type="protein sequence ID" value="ODP39177.1"/>
    <property type="molecule type" value="Genomic_DNA"/>
</dbReference>
<dbReference type="AlphaFoldDB" id="A0A1E3LZD5"/>
<sequence length="74" mass="8014">MCAHHGEQEGLHFVDTASPVTLGALRSVNLISAEEAPTILFRSQKTALGIASINFERAPHNHLIDHSQLPSSRS</sequence>
<proteinExistence type="predicted"/>
<evidence type="ECO:0000313" key="1">
    <source>
        <dbReference type="EMBL" id="ODP39177.1"/>
    </source>
</evidence>
<name>A0A1E3LZD5_9SPHN</name>
<keyword evidence="2" id="KW-1185">Reference proteome</keyword>
<gene>
    <name evidence="1" type="ORF">BFL28_11505</name>
</gene>
<dbReference type="Proteomes" id="UP000094487">
    <property type="component" value="Unassembled WGS sequence"/>
</dbReference>
<protein>
    <submittedName>
        <fullName evidence="1">Uncharacterized protein</fullName>
    </submittedName>
</protein>
<evidence type="ECO:0000313" key="2">
    <source>
        <dbReference type="Proteomes" id="UP000094487"/>
    </source>
</evidence>
<dbReference type="STRING" id="1888892.BFL28_11505"/>
<organism evidence="1 2">
    <name type="scientific">Sphingomonas turrisvirgatae</name>
    <dbReference type="NCBI Taxonomy" id="1888892"/>
    <lineage>
        <taxon>Bacteria</taxon>
        <taxon>Pseudomonadati</taxon>
        <taxon>Pseudomonadota</taxon>
        <taxon>Alphaproteobacteria</taxon>
        <taxon>Sphingomonadales</taxon>
        <taxon>Sphingomonadaceae</taxon>
        <taxon>Sphingomonas</taxon>
    </lineage>
</organism>
<accession>A0A1E3LZD5</accession>
<reference evidence="1 2" key="1">
    <citation type="submission" date="2016-08" db="EMBL/GenBank/DDBJ databases">
        <title>Draft genome of the agarase producing Sphingomonas sp. MCT13.</title>
        <authorList>
            <person name="D'Andrea M.M."/>
            <person name="Rossolini G.M."/>
            <person name="Thaller M.C."/>
        </authorList>
    </citation>
    <scope>NUCLEOTIDE SEQUENCE [LARGE SCALE GENOMIC DNA]</scope>
    <source>
        <strain evidence="1 2">MCT13</strain>
    </source>
</reference>
<comment type="caution">
    <text evidence="1">The sequence shown here is derived from an EMBL/GenBank/DDBJ whole genome shotgun (WGS) entry which is preliminary data.</text>
</comment>